<evidence type="ECO:0000256" key="12">
    <source>
        <dbReference type="ARBA" id="ARBA00023172"/>
    </source>
</evidence>
<keyword evidence="9" id="KW-0862">Zinc</keyword>
<keyword evidence="5" id="KW-0547">Nucleotide-binding</keyword>
<dbReference type="NCBIfam" id="TIGR01389">
    <property type="entry name" value="recQ"/>
    <property type="match status" value="1"/>
</dbReference>
<keyword evidence="14" id="KW-0413">Isomerase</keyword>
<gene>
    <name evidence="20" type="primary">recQ</name>
    <name evidence="20" type="ordered locus">TREAZ_1314</name>
</gene>
<evidence type="ECO:0000256" key="7">
    <source>
        <dbReference type="ARBA" id="ARBA00022801"/>
    </source>
</evidence>
<dbReference type="Gene3D" id="1.10.150.80">
    <property type="entry name" value="HRDC domain"/>
    <property type="match status" value="1"/>
</dbReference>
<evidence type="ECO:0000256" key="4">
    <source>
        <dbReference type="ARBA" id="ARBA00022723"/>
    </source>
</evidence>
<dbReference type="SMART" id="SM00956">
    <property type="entry name" value="RQC"/>
    <property type="match status" value="1"/>
</dbReference>
<dbReference type="Pfam" id="PF00271">
    <property type="entry name" value="Helicase_C"/>
    <property type="match status" value="1"/>
</dbReference>
<dbReference type="PANTHER" id="PTHR13710:SF105">
    <property type="entry name" value="ATP-DEPENDENT DNA HELICASE Q1"/>
    <property type="match status" value="1"/>
</dbReference>
<dbReference type="eggNOG" id="COG0514">
    <property type="taxonomic scope" value="Bacteria"/>
</dbReference>
<dbReference type="PROSITE" id="PS50967">
    <property type="entry name" value="HRDC"/>
    <property type="match status" value="1"/>
</dbReference>
<dbReference type="InterPro" id="IPR027417">
    <property type="entry name" value="P-loop_NTPase"/>
</dbReference>
<dbReference type="GO" id="GO:0006310">
    <property type="term" value="P:DNA recombination"/>
    <property type="evidence" value="ECO:0007669"/>
    <property type="project" value="UniProtKB-UniRule"/>
</dbReference>
<evidence type="ECO:0000256" key="14">
    <source>
        <dbReference type="ARBA" id="ARBA00023235"/>
    </source>
</evidence>
<dbReference type="InterPro" id="IPR006293">
    <property type="entry name" value="DNA_helicase_ATP-dep_RecQ_bac"/>
</dbReference>
<dbReference type="OrthoDB" id="9763310at2"/>
<dbReference type="GO" id="GO:0009378">
    <property type="term" value="F:four-way junction helicase activity"/>
    <property type="evidence" value="ECO:0007669"/>
    <property type="project" value="TreeGrafter"/>
</dbReference>
<dbReference type="Pfam" id="PF09382">
    <property type="entry name" value="RQC"/>
    <property type="match status" value="1"/>
</dbReference>
<dbReference type="GO" id="GO:0009432">
    <property type="term" value="P:SOS response"/>
    <property type="evidence" value="ECO:0007669"/>
    <property type="project" value="UniProtKB-UniRule"/>
</dbReference>
<keyword evidence="12" id="KW-0233">DNA recombination</keyword>
<organism evidence="20 21">
    <name type="scientific">Leadbettera azotonutricia (strain ATCC BAA-888 / DSM 13862 / ZAS-9)</name>
    <name type="common">Treponema azotonutricium</name>
    <dbReference type="NCBI Taxonomy" id="545695"/>
    <lineage>
        <taxon>Bacteria</taxon>
        <taxon>Pseudomonadati</taxon>
        <taxon>Spirochaetota</taxon>
        <taxon>Spirochaetia</taxon>
        <taxon>Spirochaetales</taxon>
        <taxon>Breznakiellaceae</taxon>
        <taxon>Leadbettera</taxon>
    </lineage>
</organism>
<keyword evidence="13" id="KW-0234">DNA repair</keyword>
<evidence type="ECO:0000256" key="9">
    <source>
        <dbReference type="ARBA" id="ARBA00022833"/>
    </source>
</evidence>
<dbReference type="GO" id="GO:0016787">
    <property type="term" value="F:hydrolase activity"/>
    <property type="evidence" value="ECO:0007669"/>
    <property type="project" value="UniProtKB-KW"/>
</dbReference>
<dbReference type="EMBL" id="CP001841">
    <property type="protein sequence ID" value="AEF80191.1"/>
    <property type="molecule type" value="Genomic_DNA"/>
</dbReference>
<dbReference type="KEGG" id="taz:TREAZ_1314"/>
<dbReference type="InterPro" id="IPR014001">
    <property type="entry name" value="Helicase_ATP-bd"/>
</dbReference>
<dbReference type="InParanoid" id="F5YFZ3"/>
<dbReference type="FunCoup" id="F5YFZ3">
    <property type="interactions" value="344"/>
</dbReference>
<evidence type="ECO:0000256" key="2">
    <source>
        <dbReference type="ARBA" id="ARBA00001947"/>
    </source>
</evidence>
<keyword evidence="8 20" id="KW-0347">Helicase</keyword>
<evidence type="ECO:0000259" key="18">
    <source>
        <dbReference type="PROSITE" id="PS51192"/>
    </source>
</evidence>
<dbReference type="PROSITE" id="PS51194">
    <property type="entry name" value="HELICASE_CTER"/>
    <property type="match status" value="1"/>
</dbReference>
<dbReference type="STRING" id="545695.TREAZ_1314"/>
<reference evidence="21" key="1">
    <citation type="submission" date="2009-12" db="EMBL/GenBank/DDBJ databases">
        <title>Complete sequence of Treponema azotonutricium strain ZAS-9.</title>
        <authorList>
            <person name="Tetu S.G."/>
            <person name="Matson E."/>
            <person name="Ren Q."/>
            <person name="Seshadri R."/>
            <person name="Elbourne L."/>
            <person name="Hassan K.A."/>
            <person name="Durkin A."/>
            <person name="Radune D."/>
            <person name="Mohamoud Y."/>
            <person name="Shay R."/>
            <person name="Jin S."/>
            <person name="Zhang X."/>
            <person name="Lucey K."/>
            <person name="Ballor N.R."/>
            <person name="Ottesen E."/>
            <person name="Rosenthal R."/>
            <person name="Allen A."/>
            <person name="Leadbetter J.R."/>
            <person name="Paulsen I.T."/>
        </authorList>
    </citation>
    <scope>NUCLEOTIDE SEQUENCE [LARGE SCALE GENOMIC DNA]</scope>
    <source>
        <strain evidence="21">ATCC BAA-888 / DSM 13862 / ZAS-9</strain>
    </source>
</reference>
<dbReference type="InterPro" id="IPR036390">
    <property type="entry name" value="WH_DNA-bd_sf"/>
</dbReference>
<evidence type="ECO:0000256" key="8">
    <source>
        <dbReference type="ARBA" id="ARBA00022806"/>
    </source>
</evidence>
<dbReference type="InterPro" id="IPR032284">
    <property type="entry name" value="RecQ_Zn-bd"/>
</dbReference>
<dbReference type="InterPro" id="IPR001650">
    <property type="entry name" value="Helicase_C-like"/>
</dbReference>
<dbReference type="GO" id="GO:0005737">
    <property type="term" value="C:cytoplasm"/>
    <property type="evidence" value="ECO:0007669"/>
    <property type="project" value="TreeGrafter"/>
</dbReference>
<dbReference type="Gene3D" id="1.10.10.10">
    <property type="entry name" value="Winged helix-like DNA-binding domain superfamily/Winged helix DNA-binding domain"/>
    <property type="match status" value="1"/>
</dbReference>
<keyword evidence="7 20" id="KW-0378">Hydrolase</keyword>
<dbReference type="GO" id="GO:0003677">
    <property type="term" value="F:DNA binding"/>
    <property type="evidence" value="ECO:0007669"/>
    <property type="project" value="UniProtKB-KW"/>
</dbReference>
<dbReference type="InterPro" id="IPR011545">
    <property type="entry name" value="DEAD/DEAH_box_helicase_dom"/>
</dbReference>
<dbReference type="InterPro" id="IPR036388">
    <property type="entry name" value="WH-like_DNA-bd_sf"/>
</dbReference>
<evidence type="ECO:0000256" key="10">
    <source>
        <dbReference type="ARBA" id="ARBA00022840"/>
    </source>
</evidence>
<protein>
    <recommendedName>
        <fullName evidence="16">DNA helicase RecQ</fullName>
        <ecNumber evidence="16">5.6.2.4</ecNumber>
    </recommendedName>
</protein>
<dbReference type="PROSITE" id="PS51192">
    <property type="entry name" value="HELICASE_ATP_BIND_1"/>
    <property type="match status" value="1"/>
</dbReference>
<keyword evidence="4" id="KW-0479">Metal-binding</keyword>
<dbReference type="SMART" id="SM00490">
    <property type="entry name" value="HELICc"/>
    <property type="match status" value="1"/>
</dbReference>
<keyword evidence="21" id="KW-1185">Reference proteome</keyword>
<evidence type="ECO:0000256" key="1">
    <source>
        <dbReference type="ARBA" id="ARBA00001946"/>
    </source>
</evidence>
<comment type="cofactor">
    <cofactor evidence="2">
        <name>Zn(2+)</name>
        <dbReference type="ChEBI" id="CHEBI:29105"/>
    </cofactor>
</comment>
<evidence type="ECO:0000256" key="13">
    <source>
        <dbReference type="ARBA" id="ARBA00023204"/>
    </source>
</evidence>
<dbReference type="Pfam" id="PF00270">
    <property type="entry name" value="DEAD"/>
    <property type="match status" value="1"/>
</dbReference>
<comment type="similarity">
    <text evidence="3">Belongs to the helicase family. RecQ subfamily.</text>
</comment>
<evidence type="ECO:0000256" key="16">
    <source>
        <dbReference type="NCBIfam" id="TIGR01389"/>
    </source>
</evidence>
<dbReference type="HOGENOM" id="CLU_001103_14_3_12"/>
<keyword evidence="6" id="KW-0227">DNA damage</keyword>
<dbReference type="Proteomes" id="UP000009222">
    <property type="component" value="Chromosome"/>
</dbReference>
<dbReference type="EC" id="5.6.2.4" evidence="16"/>
<dbReference type="InterPro" id="IPR002121">
    <property type="entry name" value="HRDC_dom"/>
</dbReference>
<dbReference type="NCBIfam" id="TIGR00614">
    <property type="entry name" value="recQ_fam"/>
    <property type="match status" value="1"/>
</dbReference>
<dbReference type="CDD" id="cd18794">
    <property type="entry name" value="SF2_C_RecQ"/>
    <property type="match status" value="1"/>
</dbReference>
<evidence type="ECO:0000256" key="6">
    <source>
        <dbReference type="ARBA" id="ARBA00022763"/>
    </source>
</evidence>
<dbReference type="GO" id="GO:0043590">
    <property type="term" value="C:bacterial nucleoid"/>
    <property type="evidence" value="ECO:0007669"/>
    <property type="project" value="TreeGrafter"/>
</dbReference>
<dbReference type="PANTHER" id="PTHR13710">
    <property type="entry name" value="DNA HELICASE RECQ FAMILY MEMBER"/>
    <property type="match status" value="1"/>
</dbReference>
<dbReference type="Gene3D" id="3.40.50.300">
    <property type="entry name" value="P-loop containing nucleotide triphosphate hydrolases"/>
    <property type="match status" value="2"/>
</dbReference>
<dbReference type="CDD" id="cd17920">
    <property type="entry name" value="DEXHc_RecQ"/>
    <property type="match status" value="1"/>
</dbReference>
<dbReference type="InterPro" id="IPR044876">
    <property type="entry name" value="HRDC_dom_sf"/>
</dbReference>
<accession>F5YFZ3</accession>
<dbReference type="SUPFAM" id="SSF46785">
    <property type="entry name" value="Winged helix' DNA-binding domain"/>
    <property type="match status" value="1"/>
</dbReference>
<dbReference type="SMART" id="SM00487">
    <property type="entry name" value="DEXDc"/>
    <property type="match status" value="1"/>
</dbReference>
<reference evidence="20 21" key="2">
    <citation type="journal article" date="2011" name="ISME J.">
        <title>RNA-seq reveals cooperative metabolic interactions between two termite-gut spirochete species in co-culture.</title>
        <authorList>
            <person name="Rosenthal A.Z."/>
            <person name="Matson E.G."/>
            <person name="Eldar A."/>
            <person name="Leadbetter J.R."/>
        </authorList>
    </citation>
    <scope>NUCLEOTIDE SEQUENCE [LARGE SCALE GENOMIC DNA]</scope>
    <source>
        <strain evidence="21">ATCC BAA-888 / DSM 13862 / ZAS-9</strain>
    </source>
</reference>
<dbReference type="SUPFAM" id="SSF47819">
    <property type="entry name" value="HRDC-like"/>
    <property type="match status" value="1"/>
</dbReference>
<dbReference type="GO" id="GO:0006260">
    <property type="term" value="P:DNA replication"/>
    <property type="evidence" value="ECO:0007669"/>
    <property type="project" value="InterPro"/>
</dbReference>
<dbReference type="Pfam" id="PF00570">
    <property type="entry name" value="HRDC"/>
    <property type="match status" value="1"/>
</dbReference>
<comment type="catalytic activity">
    <reaction evidence="15">
        <text>Couples ATP hydrolysis with the unwinding of duplex DNA by translocating in the 3'-5' direction.</text>
        <dbReference type="EC" id="5.6.2.4"/>
    </reaction>
</comment>
<dbReference type="FunFam" id="3.40.50.300:FF:001389">
    <property type="entry name" value="ATP-dependent DNA helicase RecQ"/>
    <property type="match status" value="1"/>
</dbReference>
<evidence type="ECO:0000313" key="21">
    <source>
        <dbReference type="Proteomes" id="UP000009222"/>
    </source>
</evidence>
<dbReference type="GO" id="GO:0030894">
    <property type="term" value="C:replisome"/>
    <property type="evidence" value="ECO:0007669"/>
    <property type="project" value="TreeGrafter"/>
</dbReference>
<sequence>MALSKHKVLEDFFGFKSFRPGQEETIDAVLAGRDVLAIMPTGAGKSLCYQIPALMLPGLTIVISPLISLMKDQVEGLKDSGVQAACLNSSISPAEYNETMDSILAGKLKLLYIAPERLQRAELPRFAAGQGIPLVVVDEAHCLSQWGHDFRQSYLDIAGFIKSIKPKPVTAAFTATATPKVREDIITLLRLKETNDDKGAFIITTGFDRPNLYFEVQKPGKNGCASKDKNTALLDCLKTRTDKSGIIYCATRKAVEEVWDLLLRRGFGVTRYHAGLGDAERKKNQDDFLYDRKPIIVATNALGMGIDKSNVSFVIHYNMPKNIESYYQEAGRAGRDGAPADCILLYSGQDVKINEFLIARSDEESNESNPDLVEHNLELLKQMTYYATGNGCLRQRLLSYFDEQSQGYCGNCSNCLTAFDEVDISLEARKIISCVYRLKQRNRAFGKVMIIDILKGSRSEKVVSQGFDTLSTWGIMREASAHRIRAILDWLVEEGYLLQSAGEYPVIEMGIKAGDFLKGSKPLMMMLAKEAPPREIPFREKAKAAEKPGAWENADAGVRTKTEESLAESSFDEALFAKLKELRRQLAAKEGFPAYIVFSDASLRDMCRKLPKTLEEFPGVSGVGQVKTGKYGLPFTSLIREHCSANAEPDEN</sequence>
<keyword evidence="10" id="KW-0067">ATP-binding</keyword>
<keyword evidence="11" id="KW-0238">DNA-binding</keyword>
<dbReference type="GO" id="GO:0005524">
    <property type="term" value="F:ATP binding"/>
    <property type="evidence" value="ECO:0007669"/>
    <property type="project" value="UniProtKB-KW"/>
</dbReference>
<dbReference type="Pfam" id="PF16124">
    <property type="entry name" value="RecQ_Zn_bind"/>
    <property type="match status" value="1"/>
</dbReference>
<evidence type="ECO:0000256" key="11">
    <source>
        <dbReference type="ARBA" id="ARBA00023125"/>
    </source>
</evidence>
<dbReference type="AlphaFoldDB" id="F5YFZ3"/>
<dbReference type="GO" id="GO:0046872">
    <property type="term" value="F:metal ion binding"/>
    <property type="evidence" value="ECO:0007669"/>
    <property type="project" value="UniProtKB-KW"/>
</dbReference>
<evidence type="ECO:0000259" key="19">
    <source>
        <dbReference type="PROSITE" id="PS51194"/>
    </source>
</evidence>
<evidence type="ECO:0000256" key="3">
    <source>
        <dbReference type="ARBA" id="ARBA00005446"/>
    </source>
</evidence>
<feature type="domain" description="HRDC" evidence="17">
    <location>
        <begin position="569"/>
        <end position="649"/>
    </location>
</feature>
<evidence type="ECO:0000313" key="20">
    <source>
        <dbReference type="EMBL" id="AEF80191.1"/>
    </source>
</evidence>
<dbReference type="InterPro" id="IPR010997">
    <property type="entry name" value="HRDC-like_sf"/>
</dbReference>
<dbReference type="InterPro" id="IPR018982">
    <property type="entry name" value="RQC_domain"/>
</dbReference>
<evidence type="ECO:0000259" key="17">
    <source>
        <dbReference type="PROSITE" id="PS50967"/>
    </source>
</evidence>
<dbReference type="GO" id="GO:0043138">
    <property type="term" value="F:3'-5' DNA helicase activity"/>
    <property type="evidence" value="ECO:0007669"/>
    <property type="project" value="UniProtKB-EC"/>
</dbReference>
<comment type="cofactor">
    <cofactor evidence="1">
        <name>Mg(2+)</name>
        <dbReference type="ChEBI" id="CHEBI:18420"/>
    </cofactor>
</comment>
<dbReference type="SMART" id="SM00341">
    <property type="entry name" value="HRDC"/>
    <property type="match status" value="1"/>
</dbReference>
<dbReference type="SUPFAM" id="SSF52540">
    <property type="entry name" value="P-loop containing nucleoside triphosphate hydrolases"/>
    <property type="match status" value="1"/>
</dbReference>
<proteinExistence type="inferred from homology"/>
<dbReference type="InterPro" id="IPR004589">
    <property type="entry name" value="DNA_helicase_ATP-dep_RecQ"/>
</dbReference>
<dbReference type="GO" id="GO:0006281">
    <property type="term" value="P:DNA repair"/>
    <property type="evidence" value="ECO:0007669"/>
    <property type="project" value="UniProtKB-KW"/>
</dbReference>
<evidence type="ECO:0000256" key="5">
    <source>
        <dbReference type="ARBA" id="ARBA00022741"/>
    </source>
</evidence>
<feature type="domain" description="Helicase ATP-binding" evidence="18">
    <location>
        <begin position="26"/>
        <end position="195"/>
    </location>
</feature>
<feature type="domain" description="Helicase C-terminal" evidence="19">
    <location>
        <begin position="229"/>
        <end position="380"/>
    </location>
</feature>
<evidence type="ECO:0000256" key="15">
    <source>
        <dbReference type="ARBA" id="ARBA00034617"/>
    </source>
</evidence>
<name>F5YFZ3_LEAAZ</name>
<dbReference type="RefSeq" id="WP_015710686.1">
    <property type="nucleotide sequence ID" value="NC_015577.1"/>
</dbReference>